<comment type="subcellular location">
    <subcellularLocation>
        <location evidence="1">Membrane</location>
        <topology evidence="1">Multi-pass membrane protein</topology>
    </subcellularLocation>
</comment>
<dbReference type="AlphaFoldDB" id="A0AAP0JSH4"/>
<dbReference type="Pfam" id="PF02466">
    <property type="entry name" value="Tim17"/>
    <property type="match status" value="1"/>
</dbReference>
<dbReference type="GO" id="GO:0008320">
    <property type="term" value="F:protein transmembrane transporter activity"/>
    <property type="evidence" value="ECO:0007669"/>
    <property type="project" value="TreeGrafter"/>
</dbReference>
<evidence type="ECO:0000313" key="6">
    <source>
        <dbReference type="Proteomes" id="UP001419268"/>
    </source>
</evidence>
<dbReference type="GO" id="GO:0045039">
    <property type="term" value="P:protein insertion into mitochondrial inner membrane"/>
    <property type="evidence" value="ECO:0007669"/>
    <property type="project" value="InterPro"/>
</dbReference>
<dbReference type="PANTHER" id="PTHR14110">
    <property type="entry name" value="MITOCHONDRIAL IMPORT INNER MEMBRANE TRANSLOCASE SUBUNIT TIM22"/>
    <property type="match status" value="1"/>
</dbReference>
<evidence type="ECO:0008006" key="7">
    <source>
        <dbReference type="Google" id="ProtNLM"/>
    </source>
</evidence>
<keyword evidence="3" id="KW-1133">Transmembrane helix</keyword>
<keyword evidence="6" id="KW-1185">Reference proteome</keyword>
<reference evidence="5 6" key="1">
    <citation type="submission" date="2024-01" db="EMBL/GenBank/DDBJ databases">
        <title>Genome assemblies of Stephania.</title>
        <authorList>
            <person name="Yang L."/>
        </authorList>
    </citation>
    <scope>NUCLEOTIDE SEQUENCE [LARGE SCALE GENOMIC DNA]</scope>
    <source>
        <strain evidence="5">JXDWG</strain>
        <tissue evidence="5">Leaf</tissue>
    </source>
</reference>
<sequence length="132" mass="13513">MDGDGDLMDDVPCSSIAVDSVLRIGSAGAIWGLCVGPYDARKRGLVGTSRSLFVVKSAGSIGLQCGLFAGIYSGTRCGIQRYRRKKDPLNASIAGAVAGAAIAARTRSWMQVFGTAALVSAITTAIEVGTGN</sequence>
<keyword evidence="2" id="KW-0812">Transmembrane</keyword>
<dbReference type="Proteomes" id="UP001419268">
    <property type="component" value="Unassembled WGS sequence"/>
</dbReference>
<accession>A0AAP0JSH4</accession>
<organism evidence="5 6">
    <name type="scientific">Stephania cephalantha</name>
    <dbReference type="NCBI Taxonomy" id="152367"/>
    <lineage>
        <taxon>Eukaryota</taxon>
        <taxon>Viridiplantae</taxon>
        <taxon>Streptophyta</taxon>
        <taxon>Embryophyta</taxon>
        <taxon>Tracheophyta</taxon>
        <taxon>Spermatophyta</taxon>
        <taxon>Magnoliopsida</taxon>
        <taxon>Ranunculales</taxon>
        <taxon>Menispermaceae</taxon>
        <taxon>Menispermoideae</taxon>
        <taxon>Cissampelideae</taxon>
        <taxon>Stephania</taxon>
    </lineage>
</organism>
<protein>
    <recommendedName>
        <fullName evidence="7">Outer envelope pore protein 16-4, chloroplastic</fullName>
    </recommendedName>
</protein>
<name>A0AAP0JSH4_9MAGN</name>
<comment type="caution">
    <text evidence="5">The sequence shown here is derived from an EMBL/GenBank/DDBJ whole genome shotgun (WGS) entry which is preliminary data.</text>
</comment>
<evidence type="ECO:0000256" key="4">
    <source>
        <dbReference type="ARBA" id="ARBA00023136"/>
    </source>
</evidence>
<dbReference type="PANTHER" id="PTHR14110:SF5">
    <property type="entry name" value="OUTER ENVELOPE PORE PROTEIN 16-4, CHLOROPLASTIC"/>
    <property type="match status" value="1"/>
</dbReference>
<evidence type="ECO:0000256" key="1">
    <source>
        <dbReference type="ARBA" id="ARBA00004141"/>
    </source>
</evidence>
<proteinExistence type="predicted"/>
<evidence type="ECO:0000313" key="5">
    <source>
        <dbReference type="EMBL" id="KAK9139332.1"/>
    </source>
</evidence>
<dbReference type="GO" id="GO:0042721">
    <property type="term" value="C:TIM22 mitochondrial import inner membrane insertion complex"/>
    <property type="evidence" value="ECO:0007669"/>
    <property type="project" value="InterPro"/>
</dbReference>
<dbReference type="GO" id="GO:0030943">
    <property type="term" value="F:mitochondrion targeting sequence binding"/>
    <property type="evidence" value="ECO:0007669"/>
    <property type="project" value="TreeGrafter"/>
</dbReference>
<keyword evidence="4" id="KW-0472">Membrane</keyword>
<gene>
    <name evidence="5" type="ORF">Scep_009013</name>
</gene>
<dbReference type="InterPro" id="IPR039175">
    <property type="entry name" value="TIM22"/>
</dbReference>
<dbReference type="EMBL" id="JBBNAG010000004">
    <property type="protein sequence ID" value="KAK9139332.1"/>
    <property type="molecule type" value="Genomic_DNA"/>
</dbReference>
<evidence type="ECO:0000256" key="3">
    <source>
        <dbReference type="ARBA" id="ARBA00022989"/>
    </source>
</evidence>
<evidence type="ECO:0000256" key="2">
    <source>
        <dbReference type="ARBA" id="ARBA00022692"/>
    </source>
</evidence>